<evidence type="ECO:0000313" key="5">
    <source>
        <dbReference type="EMBL" id="KPA37675.1"/>
    </source>
</evidence>
<evidence type="ECO:0000259" key="4">
    <source>
        <dbReference type="Pfam" id="PF01229"/>
    </source>
</evidence>
<accession>A0A0N0DC49</accession>
<evidence type="ECO:0000313" key="6">
    <source>
        <dbReference type="Proteomes" id="UP000037904"/>
    </source>
</evidence>
<proteinExistence type="inferred from homology"/>
<dbReference type="Pfam" id="PF01229">
    <property type="entry name" value="Glyco_hydro_39"/>
    <property type="match status" value="1"/>
</dbReference>
<dbReference type="InterPro" id="IPR049166">
    <property type="entry name" value="GH39_cat"/>
</dbReference>
<dbReference type="Gene3D" id="3.20.20.80">
    <property type="entry name" value="Glycosidases"/>
    <property type="match status" value="1"/>
</dbReference>
<dbReference type="InterPro" id="IPR017853">
    <property type="entry name" value="GH"/>
</dbReference>
<keyword evidence="6" id="KW-1185">Reference proteome</keyword>
<keyword evidence="2 5" id="KW-0378">Hydrolase</keyword>
<dbReference type="SUPFAM" id="SSF51445">
    <property type="entry name" value="(Trans)glycosidases"/>
    <property type="match status" value="1"/>
</dbReference>
<comment type="caution">
    <text evidence="5">The sequence shown here is derived from an EMBL/GenBank/DDBJ whole genome shotgun (WGS) entry which is preliminary data.</text>
</comment>
<evidence type="ECO:0000256" key="3">
    <source>
        <dbReference type="ARBA" id="ARBA00023295"/>
    </source>
</evidence>
<reference evidence="5 6" key="1">
    <citation type="submission" date="2015-04" db="EMBL/GenBank/DDBJ databases">
        <title>The draft genome sequence of Fusarium langsethiae, a T-2/HT-2 mycotoxin producer.</title>
        <authorList>
            <person name="Lysoe E."/>
            <person name="Divon H.H."/>
            <person name="Terzi V."/>
            <person name="Orru L."/>
            <person name="Lamontanara A."/>
            <person name="Kolseth A.-K."/>
            <person name="Frandsen R.J."/>
            <person name="Nielsen K."/>
            <person name="Thrane U."/>
        </authorList>
    </citation>
    <scope>NUCLEOTIDE SEQUENCE [LARGE SCALE GENOMIC DNA]</scope>
    <source>
        <strain evidence="5 6">Fl201059</strain>
    </source>
</reference>
<evidence type="ECO:0000256" key="1">
    <source>
        <dbReference type="ARBA" id="ARBA00008875"/>
    </source>
</evidence>
<keyword evidence="3" id="KW-0326">Glycosidase</keyword>
<dbReference type="Proteomes" id="UP000037904">
    <property type="component" value="Unassembled WGS sequence"/>
</dbReference>
<gene>
    <name evidence="5" type="ORF">FLAG1_09508</name>
</gene>
<dbReference type="GO" id="GO:0016798">
    <property type="term" value="F:hydrolase activity, acting on glycosyl bonds"/>
    <property type="evidence" value="ECO:0007669"/>
    <property type="project" value="UniProtKB-KW"/>
</dbReference>
<evidence type="ECO:0000256" key="2">
    <source>
        <dbReference type="ARBA" id="ARBA00022801"/>
    </source>
</evidence>
<feature type="domain" description="Glycosyl hydrolases family 39 N-terminal catalytic" evidence="4">
    <location>
        <begin position="162"/>
        <end position="229"/>
    </location>
</feature>
<protein>
    <submittedName>
        <fullName evidence="5">Glycoside hydrolase family 39 protein</fullName>
    </submittedName>
</protein>
<organism evidence="5 6">
    <name type="scientific">Fusarium langsethiae</name>
    <dbReference type="NCBI Taxonomy" id="179993"/>
    <lineage>
        <taxon>Eukaryota</taxon>
        <taxon>Fungi</taxon>
        <taxon>Dikarya</taxon>
        <taxon>Ascomycota</taxon>
        <taxon>Pezizomycotina</taxon>
        <taxon>Sordariomycetes</taxon>
        <taxon>Hypocreomycetidae</taxon>
        <taxon>Hypocreales</taxon>
        <taxon>Nectriaceae</taxon>
        <taxon>Fusarium</taxon>
    </lineage>
</organism>
<dbReference type="AlphaFoldDB" id="A0A0N0DC49"/>
<comment type="similarity">
    <text evidence="1">Belongs to the glycosyl hydrolase 39 family.</text>
</comment>
<dbReference type="EMBL" id="JXCE01000374">
    <property type="protein sequence ID" value="KPA37675.1"/>
    <property type="molecule type" value="Genomic_DNA"/>
</dbReference>
<sequence>MPEDYMSMLRSLPDEEAKAKGPAVGVATVDLAVTTGPPRHLASGILYGIPDKPDQIPERFYREIGFNYGRGGGSQLPNTRGYVVSNDDYKARFSSALSNYKTTRKYRGEFIYLFPALWGADGGQPESFEYPGDKGDWARWDAFLEQTLKDIQDSGMTEGLVIDIWNEPDLSFFWGASKEQWLALWSRTFKKVKETLPSMRIAGPSISAIPTTTHEWWNDFLSECLKNDSLPDQWAWHMESGNDCDTVAGSMKTFHELLAKFNIPLDKAQDVNLNEYAVYGEQVPSAGAWWIAGLERENTRGLRGNWAIAGALHDFLAGKHLLHPIFDELLLTWFRGLLCKPNASDDKYLIEGEGYWPTAEYQVYKYYGSDMTGQRVKTMPTLDGFLDVYATRDTNIIRILAGTRSRSGDWAIEVVGLPENVQVNIRTLAFEVAGEDKFKKVDGPEHLGETMRIAENGSLRLKMEHADTTTAYAFEITLPKQ</sequence>
<name>A0A0N0DC49_FUSLA</name>